<reference evidence="1 2" key="1">
    <citation type="journal article" date="2018" name="Front. Plant Sci.">
        <title>Red Clover (Trifolium pratense) and Zigzag Clover (T. medium) - A Picture of Genomic Similarities and Differences.</title>
        <authorList>
            <person name="Dluhosova J."/>
            <person name="Istvanek J."/>
            <person name="Nedelnik J."/>
            <person name="Repkova J."/>
        </authorList>
    </citation>
    <scope>NUCLEOTIDE SEQUENCE [LARGE SCALE GENOMIC DNA]</scope>
    <source>
        <strain evidence="2">cv. 10/8</strain>
        <tissue evidence="1">Leaf</tissue>
    </source>
</reference>
<dbReference type="EMBL" id="LXQA010164785">
    <property type="protein sequence ID" value="MCI28297.1"/>
    <property type="molecule type" value="Genomic_DNA"/>
</dbReference>
<proteinExistence type="predicted"/>
<comment type="caution">
    <text evidence="1">The sequence shown here is derived from an EMBL/GenBank/DDBJ whole genome shotgun (WGS) entry which is preliminary data.</text>
</comment>
<dbReference type="Proteomes" id="UP000265520">
    <property type="component" value="Unassembled WGS sequence"/>
</dbReference>
<name>A0A392QW89_9FABA</name>
<dbReference type="AlphaFoldDB" id="A0A392QW89"/>
<accession>A0A392QW89</accession>
<protein>
    <submittedName>
        <fullName evidence="1">Uncharacterized protein</fullName>
    </submittedName>
</protein>
<evidence type="ECO:0000313" key="2">
    <source>
        <dbReference type="Proteomes" id="UP000265520"/>
    </source>
</evidence>
<keyword evidence="2" id="KW-1185">Reference proteome</keyword>
<sequence length="35" mass="4350">MRSCRFSWFKFVCEEDLQKHKVRLRFSESDPRTSI</sequence>
<evidence type="ECO:0000313" key="1">
    <source>
        <dbReference type="EMBL" id="MCI28297.1"/>
    </source>
</evidence>
<feature type="non-terminal residue" evidence="1">
    <location>
        <position position="35"/>
    </location>
</feature>
<organism evidence="1 2">
    <name type="scientific">Trifolium medium</name>
    <dbReference type="NCBI Taxonomy" id="97028"/>
    <lineage>
        <taxon>Eukaryota</taxon>
        <taxon>Viridiplantae</taxon>
        <taxon>Streptophyta</taxon>
        <taxon>Embryophyta</taxon>
        <taxon>Tracheophyta</taxon>
        <taxon>Spermatophyta</taxon>
        <taxon>Magnoliopsida</taxon>
        <taxon>eudicotyledons</taxon>
        <taxon>Gunneridae</taxon>
        <taxon>Pentapetalae</taxon>
        <taxon>rosids</taxon>
        <taxon>fabids</taxon>
        <taxon>Fabales</taxon>
        <taxon>Fabaceae</taxon>
        <taxon>Papilionoideae</taxon>
        <taxon>50 kb inversion clade</taxon>
        <taxon>NPAAA clade</taxon>
        <taxon>Hologalegina</taxon>
        <taxon>IRL clade</taxon>
        <taxon>Trifolieae</taxon>
        <taxon>Trifolium</taxon>
    </lineage>
</organism>